<feature type="chain" id="PRO_5047462281" evidence="1">
    <location>
        <begin position="26"/>
        <end position="184"/>
    </location>
</feature>
<feature type="domain" description="YncI copper-binding" evidence="2">
    <location>
        <begin position="26"/>
        <end position="172"/>
    </location>
</feature>
<dbReference type="CDD" id="cd08545">
    <property type="entry name" value="YcnI_like"/>
    <property type="match status" value="1"/>
</dbReference>
<evidence type="ECO:0000259" key="2">
    <source>
        <dbReference type="Pfam" id="PF07987"/>
    </source>
</evidence>
<dbReference type="EMBL" id="JBHTJO010000001">
    <property type="protein sequence ID" value="MFD0987690.1"/>
    <property type="molecule type" value="Genomic_DNA"/>
</dbReference>
<dbReference type="Gene3D" id="2.60.40.2230">
    <property type="entry name" value="Uncharacterised protein YcnI-like PF07987, DUF1775"/>
    <property type="match status" value="1"/>
</dbReference>
<feature type="signal peptide" evidence="1">
    <location>
        <begin position="1"/>
        <end position="25"/>
    </location>
</feature>
<evidence type="ECO:0000256" key="1">
    <source>
        <dbReference type="SAM" id="SignalP"/>
    </source>
</evidence>
<proteinExistence type="predicted"/>
<evidence type="ECO:0000313" key="3">
    <source>
        <dbReference type="EMBL" id="MFD0987690.1"/>
    </source>
</evidence>
<dbReference type="PROSITE" id="PS51257">
    <property type="entry name" value="PROKAR_LIPOPROTEIN"/>
    <property type="match status" value="1"/>
</dbReference>
<sequence>MTNKRVASMLSAALFGCLLSSQALAHVTLETQSAEPGSFYKAVLKLPHGCDGSPTVKLEVDLPDGFISAKPMVKPGWTIETEKGAYDREYAFLHGMTLKDGVRKIVWSGGEVPEAFYDEFVVTGFLATELEPGPIYFPVKQVCAEGDVSWSELPKDGEDPHSLKAPAPQLMLNAPAEAGGHHHP</sequence>
<gene>
    <name evidence="3" type="ORF">ACFQ2F_11340</name>
</gene>
<keyword evidence="1" id="KW-0732">Signal</keyword>
<accession>A0ABW3JB76</accession>
<keyword evidence="4" id="KW-1185">Reference proteome</keyword>
<protein>
    <submittedName>
        <fullName evidence="3">YcnI family protein</fullName>
    </submittedName>
</protein>
<organism evidence="3 4">
    <name type="scientific">Methyloligella solikamskensis</name>
    <dbReference type="NCBI Taxonomy" id="1177756"/>
    <lineage>
        <taxon>Bacteria</taxon>
        <taxon>Pseudomonadati</taxon>
        <taxon>Pseudomonadota</taxon>
        <taxon>Alphaproteobacteria</taxon>
        <taxon>Hyphomicrobiales</taxon>
        <taxon>Hyphomicrobiaceae</taxon>
        <taxon>Methyloligella</taxon>
    </lineage>
</organism>
<evidence type="ECO:0000313" key="4">
    <source>
        <dbReference type="Proteomes" id="UP001597102"/>
    </source>
</evidence>
<dbReference type="Proteomes" id="UP001597102">
    <property type="component" value="Unassembled WGS sequence"/>
</dbReference>
<dbReference type="InterPro" id="IPR012533">
    <property type="entry name" value="YcnI-copper_dom"/>
</dbReference>
<name>A0ABW3JB76_9HYPH</name>
<reference evidence="4" key="1">
    <citation type="journal article" date="2019" name="Int. J. Syst. Evol. Microbiol.">
        <title>The Global Catalogue of Microorganisms (GCM) 10K type strain sequencing project: providing services to taxonomists for standard genome sequencing and annotation.</title>
        <authorList>
            <consortium name="The Broad Institute Genomics Platform"/>
            <consortium name="The Broad Institute Genome Sequencing Center for Infectious Disease"/>
            <person name="Wu L."/>
            <person name="Ma J."/>
        </authorList>
    </citation>
    <scope>NUCLEOTIDE SEQUENCE [LARGE SCALE GENOMIC DNA]</scope>
    <source>
        <strain evidence="4">CCUG 61697</strain>
    </source>
</reference>
<dbReference type="RefSeq" id="WP_379089917.1">
    <property type="nucleotide sequence ID" value="NZ_JBHTJO010000001.1"/>
</dbReference>
<comment type="caution">
    <text evidence="3">The sequence shown here is derived from an EMBL/GenBank/DDBJ whole genome shotgun (WGS) entry which is preliminary data.</text>
</comment>
<dbReference type="Pfam" id="PF07987">
    <property type="entry name" value="DUF1775"/>
    <property type="match status" value="1"/>
</dbReference>
<dbReference type="InterPro" id="IPR038507">
    <property type="entry name" value="YcnI-like_sf"/>
</dbReference>